<proteinExistence type="inferred from homology"/>
<dbReference type="EMBL" id="CP098755">
    <property type="protein sequence ID" value="USG63929.1"/>
    <property type="molecule type" value="Genomic_DNA"/>
</dbReference>
<name>A0ABY4WAY1_9BACL</name>
<dbReference type="Proteomes" id="UP001056500">
    <property type="component" value="Chromosome"/>
</dbReference>
<evidence type="ECO:0000256" key="1">
    <source>
        <dbReference type="ARBA" id="ARBA00005417"/>
    </source>
</evidence>
<comment type="similarity">
    <text evidence="1">Belongs to the ABC transporter superfamily.</text>
</comment>
<dbReference type="PROSITE" id="PS50893">
    <property type="entry name" value="ABC_TRANSPORTER_2"/>
    <property type="match status" value="1"/>
</dbReference>
<dbReference type="InterPro" id="IPR003593">
    <property type="entry name" value="AAA+_ATPase"/>
</dbReference>
<dbReference type="Pfam" id="PF00005">
    <property type="entry name" value="ABC_tran"/>
    <property type="match status" value="1"/>
</dbReference>
<evidence type="ECO:0000259" key="5">
    <source>
        <dbReference type="PROSITE" id="PS50893"/>
    </source>
</evidence>
<evidence type="ECO:0000313" key="6">
    <source>
        <dbReference type="EMBL" id="USG63929.1"/>
    </source>
</evidence>
<keyword evidence="3" id="KW-0547">Nucleotide-binding</keyword>
<gene>
    <name evidence="6" type="ORF">NDK47_17410</name>
</gene>
<keyword evidence="4 6" id="KW-0067">ATP-binding</keyword>
<dbReference type="SMART" id="SM00382">
    <property type="entry name" value="AAA"/>
    <property type="match status" value="1"/>
</dbReference>
<dbReference type="PROSITE" id="PS00211">
    <property type="entry name" value="ABC_TRANSPORTER_1"/>
    <property type="match status" value="1"/>
</dbReference>
<reference evidence="6" key="1">
    <citation type="submission" date="2022-06" db="EMBL/GenBank/DDBJ databases">
        <title>Genome sequencing of Brevibacillus sp. BB3-R1.</title>
        <authorList>
            <person name="Heo J."/>
            <person name="Lee D."/>
            <person name="Won M."/>
            <person name="Han B.-H."/>
            <person name="Hong S.-B."/>
            <person name="Kwon S.-W."/>
        </authorList>
    </citation>
    <scope>NUCLEOTIDE SEQUENCE</scope>
    <source>
        <strain evidence="6">BB3-R1</strain>
    </source>
</reference>
<keyword evidence="7" id="KW-1185">Reference proteome</keyword>
<evidence type="ECO:0000313" key="7">
    <source>
        <dbReference type="Proteomes" id="UP001056500"/>
    </source>
</evidence>
<dbReference type="RefSeq" id="WP_251871013.1">
    <property type="nucleotide sequence ID" value="NZ_CP098755.1"/>
</dbReference>
<feature type="domain" description="ABC transporter" evidence="5">
    <location>
        <begin position="4"/>
        <end position="230"/>
    </location>
</feature>
<dbReference type="GO" id="GO:0005524">
    <property type="term" value="F:ATP binding"/>
    <property type="evidence" value="ECO:0007669"/>
    <property type="project" value="UniProtKB-KW"/>
</dbReference>
<dbReference type="Gene3D" id="3.40.50.300">
    <property type="entry name" value="P-loop containing nucleotide triphosphate hydrolases"/>
    <property type="match status" value="1"/>
</dbReference>
<dbReference type="PANTHER" id="PTHR43335">
    <property type="entry name" value="ABC TRANSPORTER, ATP-BINDING PROTEIN"/>
    <property type="match status" value="1"/>
</dbReference>
<dbReference type="InterPro" id="IPR017871">
    <property type="entry name" value="ABC_transporter-like_CS"/>
</dbReference>
<evidence type="ECO:0000256" key="4">
    <source>
        <dbReference type="ARBA" id="ARBA00022840"/>
    </source>
</evidence>
<dbReference type="InterPro" id="IPR003439">
    <property type="entry name" value="ABC_transporter-like_ATP-bd"/>
</dbReference>
<accession>A0ABY4WAY1</accession>
<sequence>MSILEATNLCKRYGNRTVVDDVSLSVNGGEMFGFLGRNGAGKSTFINMLTGIIRPTSGRIRMFEGEGRLDDWKRRTGVLPDYSTFYDSLTAAEHLRYFARVKGVHVDHQTILSLLKQVELDEHRARNVRTFSFGMKKKLGIAQAMLGNPDMLFLDEPTSGVDIESAFQIQQLLRQLQQQGKTIFFTSHNLHEVEKICTRIAIMKAGRIASIGSLDALRAEYQLWRTVSVRHSSIATGEQQTFHSFLKRIGRKLEWGDNRFSLQVDSEQKVAALIRAVVELRVDIYCVNVEEASLENIFLA</sequence>
<dbReference type="InterPro" id="IPR027417">
    <property type="entry name" value="P-loop_NTPase"/>
</dbReference>
<keyword evidence="2" id="KW-0813">Transport</keyword>
<protein>
    <submittedName>
        <fullName evidence="6">ABC transporter ATP-binding protein</fullName>
    </submittedName>
</protein>
<dbReference type="CDD" id="cd03230">
    <property type="entry name" value="ABC_DR_subfamily_A"/>
    <property type="match status" value="1"/>
</dbReference>
<dbReference type="SUPFAM" id="SSF52540">
    <property type="entry name" value="P-loop containing nucleoside triphosphate hydrolases"/>
    <property type="match status" value="1"/>
</dbReference>
<evidence type="ECO:0000256" key="2">
    <source>
        <dbReference type="ARBA" id="ARBA00022448"/>
    </source>
</evidence>
<organism evidence="6 7">
    <name type="scientific">Brevibacillus ruminantium</name>
    <dbReference type="NCBI Taxonomy" id="2950604"/>
    <lineage>
        <taxon>Bacteria</taxon>
        <taxon>Bacillati</taxon>
        <taxon>Bacillota</taxon>
        <taxon>Bacilli</taxon>
        <taxon>Bacillales</taxon>
        <taxon>Paenibacillaceae</taxon>
        <taxon>Brevibacillus</taxon>
    </lineage>
</organism>
<evidence type="ECO:0000256" key="3">
    <source>
        <dbReference type="ARBA" id="ARBA00022741"/>
    </source>
</evidence>